<dbReference type="InterPro" id="IPR016024">
    <property type="entry name" value="ARM-type_fold"/>
</dbReference>
<dbReference type="InterPro" id="IPR011989">
    <property type="entry name" value="ARM-like"/>
</dbReference>
<feature type="domain" description="Importin N-terminal" evidence="9">
    <location>
        <begin position="28"/>
        <end position="98"/>
    </location>
</feature>
<dbReference type="SMART" id="SM00913">
    <property type="entry name" value="IBN_N"/>
    <property type="match status" value="1"/>
</dbReference>
<evidence type="ECO:0000256" key="1">
    <source>
        <dbReference type="ARBA" id="ARBA00004123"/>
    </source>
</evidence>
<protein>
    <recommendedName>
        <fullName evidence="9">Importin N-terminal domain-containing protein</fullName>
    </recommendedName>
</protein>
<evidence type="ECO:0000256" key="8">
    <source>
        <dbReference type="SAM" id="MobiDB-lite"/>
    </source>
</evidence>
<dbReference type="PANTHER" id="PTHR10997:SF18">
    <property type="entry name" value="D-IMPORTIN 7_RANBP7"/>
    <property type="match status" value="1"/>
</dbReference>
<dbReference type="AlphaFoldDB" id="A0A7S4E8J3"/>
<dbReference type="Pfam" id="PF08389">
    <property type="entry name" value="Xpo1"/>
    <property type="match status" value="1"/>
</dbReference>
<keyword evidence="7" id="KW-0539">Nucleus</keyword>
<dbReference type="Pfam" id="PF25758">
    <property type="entry name" value="TPR_IPO11"/>
    <property type="match status" value="1"/>
</dbReference>
<feature type="compositionally biased region" description="Acidic residues" evidence="8">
    <location>
        <begin position="931"/>
        <end position="963"/>
    </location>
</feature>
<dbReference type="GO" id="GO:0031267">
    <property type="term" value="F:small GTPase binding"/>
    <property type="evidence" value="ECO:0007669"/>
    <property type="project" value="InterPro"/>
</dbReference>
<reference evidence="11" key="2">
    <citation type="submission" date="2021-11" db="EMBL/GenBank/DDBJ databases">
        <authorList>
            <consortium name="Genoscope - CEA"/>
            <person name="William W."/>
        </authorList>
    </citation>
    <scope>NUCLEOTIDE SEQUENCE</scope>
</reference>
<organism evidence="10">
    <name type="scientific">Pelagomonas calceolata</name>
    <dbReference type="NCBI Taxonomy" id="35677"/>
    <lineage>
        <taxon>Eukaryota</taxon>
        <taxon>Sar</taxon>
        <taxon>Stramenopiles</taxon>
        <taxon>Ochrophyta</taxon>
        <taxon>Pelagophyceae</taxon>
        <taxon>Pelagomonadales</taxon>
        <taxon>Pelagomonadaceae</taxon>
        <taxon>Pelagomonas</taxon>
    </lineage>
</organism>
<accession>A0A7S4E8J3</accession>
<dbReference type="OrthoDB" id="760868at2759"/>
<evidence type="ECO:0000256" key="3">
    <source>
        <dbReference type="ARBA" id="ARBA00007991"/>
    </source>
</evidence>
<proteinExistence type="inferred from homology"/>
<dbReference type="InterPro" id="IPR001494">
    <property type="entry name" value="Importin-beta_N"/>
</dbReference>
<dbReference type="GO" id="GO:0006606">
    <property type="term" value="P:protein import into nucleus"/>
    <property type="evidence" value="ECO:0007669"/>
    <property type="project" value="TreeGrafter"/>
</dbReference>
<dbReference type="Gene3D" id="1.25.10.10">
    <property type="entry name" value="Leucine-rich Repeat Variant"/>
    <property type="match status" value="1"/>
</dbReference>
<evidence type="ECO:0000313" key="11">
    <source>
        <dbReference type="EMBL" id="CAH0375199.1"/>
    </source>
</evidence>
<comment type="similarity">
    <text evidence="3">Belongs to the importin beta family.</text>
</comment>
<dbReference type="PROSITE" id="PS50166">
    <property type="entry name" value="IMPORTIN_B_NT"/>
    <property type="match status" value="1"/>
</dbReference>
<dbReference type="InterPro" id="IPR013598">
    <property type="entry name" value="Exportin-1/Importin-b-like"/>
</dbReference>
<keyword evidence="12" id="KW-1185">Reference proteome</keyword>
<keyword evidence="5" id="KW-0963">Cytoplasm</keyword>
<name>A0A7S4E8J3_9STRA</name>
<dbReference type="GO" id="GO:0005829">
    <property type="term" value="C:cytosol"/>
    <property type="evidence" value="ECO:0007669"/>
    <property type="project" value="TreeGrafter"/>
</dbReference>
<gene>
    <name evidence="10" type="ORF">PCAL00307_LOCUS12343</name>
    <name evidence="11" type="ORF">PECAL_4P25250</name>
</gene>
<keyword evidence="6" id="KW-0653">Protein transport</keyword>
<sequence length="1063" mass="117811">MAQQPNPEAVINTLIHTFSADAATRKAAEEGIAQLTSMRGSLFLLVQVAAAPVREDARQAAAITVKNLIKRKWGEDDIFGSEPDRAQARTAVLDALMRPDVTGPVRDQLAEAVNELATRDFPERWPDLLPALLRVIHAKPDPTSVHNALLALRKVAKRYEYKSFDPNSPDDADNSTRGPLEHLVRQAFPLLRDLLRTVLPSTGQHADAASLAKLILKIFWSCTQFALPRVALNDDTVVLGWFEDVRMVLESDAPAPSAQHPEEDDAVETQPAWKLKKWAAQIATRFLTRYGRPKFAEDGAKQFARRFAADVAPLLLNSMLGLLAASARGRWVSRRVRQLAFTYVCSAVEVGSLYKLLKPHLEFVLFECTLPTMCPTPLDIKRFTEDPQEFVRRAHDPLEDFYEPRAAATALVGDLVRCKGKVVLDPLLQRIASVLEAYQQAPSLETARQKDGALCALGAIADELQSRNNWAPLIAALLATHVLPDLEQGSPFGILRCRACETLQRFSEHTAVTEINQRVCAALLRSLDDPDLPVRVEAFGLVRSLLASDVGQFDQLLRPHLGTLLDACFRVMREAASDDVVQALEIVVDRYGKDIAPYAVALAQKLAEAFHAYAGEDDDEEASMAAVQCVEAMAAVLASLDDNENNVYAQLEPYLRPVLHRVFEESGEFLEYFENGIEVVSYLTYHGSTPFSDELWSLFDQMIRAFHGFACDYIAELVPSLDNFVSRDTEKFLASSRLESLVGVPERFLWPDNQTRGGEEDCRKATHVLLSVLHNCRGRVDEYVRQRCTPLVAAALERALGPPRADEIGTKPDGVVGLSPDAVWRPRLGAALLDVWNSLLIYNPQLALHALDEGKVTPAQTQLLLTKWLELAPDAKGMLSRKLYALGLSAVLSVEPCPPKVQQARPQMLSALVDVLANMRKNKEDKIYGKEDDDDDDAVASAEDEWVEDDDDDDEDDDDDDDREAVQNGMGAQQLAGIRARLAEFDAAEAWLHDDDDDDDGDNYLYESPLDDEDPNQHFVRALHACKRAGDFEALCAQLGAERLATLQEVAVEVEQQASQALV</sequence>
<evidence type="ECO:0000256" key="2">
    <source>
        <dbReference type="ARBA" id="ARBA00004496"/>
    </source>
</evidence>
<evidence type="ECO:0000259" key="9">
    <source>
        <dbReference type="PROSITE" id="PS50166"/>
    </source>
</evidence>
<reference evidence="10" key="1">
    <citation type="submission" date="2021-01" db="EMBL/GenBank/DDBJ databases">
        <authorList>
            <person name="Corre E."/>
            <person name="Pelletier E."/>
            <person name="Niang G."/>
            <person name="Scheremetjew M."/>
            <person name="Finn R."/>
            <person name="Kale V."/>
            <person name="Holt S."/>
            <person name="Cochrane G."/>
            <person name="Meng A."/>
            <person name="Brown T."/>
            <person name="Cohen L."/>
        </authorList>
    </citation>
    <scope>NUCLEOTIDE SEQUENCE</scope>
    <source>
        <strain evidence="10">CCMP1756</strain>
    </source>
</reference>
<dbReference type="Pfam" id="PF03810">
    <property type="entry name" value="IBN_N"/>
    <property type="match status" value="1"/>
</dbReference>
<evidence type="ECO:0000256" key="4">
    <source>
        <dbReference type="ARBA" id="ARBA00022448"/>
    </source>
</evidence>
<evidence type="ECO:0000256" key="7">
    <source>
        <dbReference type="ARBA" id="ARBA00023242"/>
    </source>
</evidence>
<dbReference type="Proteomes" id="UP000789595">
    <property type="component" value="Unassembled WGS sequence"/>
</dbReference>
<keyword evidence="4" id="KW-0813">Transport</keyword>
<evidence type="ECO:0000256" key="5">
    <source>
        <dbReference type="ARBA" id="ARBA00022490"/>
    </source>
</evidence>
<evidence type="ECO:0000313" key="12">
    <source>
        <dbReference type="Proteomes" id="UP000789595"/>
    </source>
</evidence>
<dbReference type="EMBL" id="CAKKNE010000004">
    <property type="protein sequence ID" value="CAH0375199.1"/>
    <property type="molecule type" value="Genomic_DNA"/>
</dbReference>
<dbReference type="PANTHER" id="PTHR10997">
    <property type="entry name" value="IMPORTIN-7, 8, 11"/>
    <property type="match status" value="1"/>
</dbReference>
<evidence type="ECO:0000256" key="6">
    <source>
        <dbReference type="ARBA" id="ARBA00022927"/>
    </source>
</evidence>
<dbReference type="EMBL" id="HBIW01014350">
    <property type="protein sequence ID" value="CAE0696907.1"/>
    <property type="molecule type" value="Transcribed_RNA"/>
</dbReference>
<comment type="subcellular location">
    <subcellularLocation>
        <location evidence="2">Cytoplasm</location>
    </subcellularLocation>
    <subcellularLocation>
        <location evidence="1">Nucleus</location>
    </subcellularLocation>
</comment>
<dbReference type="SUPFAM" id="SSF48371">
    <property type="entry name" value="ARM repeat"/>
    <property type="match status" value="1"/>
</dbReference>
<dbReference type="GO" id="GO:0005635">
    <property type="term" value="C:nuclear envelope"/>
    <property type="evidence" value="ECO:0007669"/>
    <property type="project" value="TreeGrafter"/>
</dbReference>
<feature type="region of interest" description="Disordered" evidence="8">
    <location>
        <begin position="926"/>
        <end position="971"/>
    </location>
</feature>
<evidence type="ECO:0000313" key="10">
    <source>
        <dbReference type="EMBL" id="CAE0696907.1"/>
    </source>
</evidence>
<dbReference type="InterPro" id="IPR058669">
    <property type="entry name" value="TPR_IPO7/11-like"/>
</dbReference>